<gene>
    <name evidence="2" type="ORF">Q8A70_11560</name>
</gene>
<dbReference type="InterPro" id="IPR052567">
    <property type="entry name" value="OP_Dioxygenase"/>
</dbReference>
<evidence type="ECO:0000313" key="2">
    <source>
        <dbReference type="EMBL" id="MDQ7248308.1"/>
    </source>
</evidence>
<dbReference type="Proteomes" id="UP001230156">
    <property type="component" value="Unassembled WGS sequence"/>
</dbReference>
<dbReference type="Pfam" id="PF01966">
    <property type="entry name" value="HD"/>
    <property type="match status" value="1"/>
</dbReference>
<protein>
    <submittedName>
        <fullName evidence="2">HD domain-containing protein</fullName>
    </submittedName>
</protein>
<dbReference type="PANTHER" id="PTHR40202:SF1">
    <property type="entry name" value="HD DOMAIN-CONTAINING PROTEIN"/>
    <property type="match status" value="1"/>
</dbReference>
<proteinExistence type="predicted"/>
<reference evidence="3" key="1">
    <citation type="submission" date="2023-08" db="EMBL/GenBank/DDBJ databases">
        <title>Rhodospirillaceae gen. nov., a novel taxon isolated from the Yangtze River Yuezi River estuary sludge.</title>
        <authorList>
            <person name="Ruan L."/>
        </authorList>
    </citation>
    <scope>NUCLEOTIDE SEQUENCE [LARGE SCALE GENOMIC DNA]</scope>
    <source>
        <strain evidence="3">R-7</strain>
    </source>
</reference>
<dbReference type="RefSeq" id="WP_379955761.1">
    <property type="nucleotide sequence ID" value="NZ_JAUYVI010000003.1"/>
</dbReference>
<dbReference type="PANTHER" id="PTHR40202">
    <property type="match status" value="1"/>
</dbReference>
<evidence type="ECO:0000313" key="3">
    <source>
        <dbReference type="Proteomes" id="UP001230156"/>
    </source>
</evidence>
<dbReference type="EMBL" id="JAUYVI010000003">
    <property type="protein sequence ID" value="MDQ7248308.1"/>
    <property type="molecule type" value="Genomic_DNA"/>
</dbReference>
<comment type="caution">
    <text evidence="2">The sequence shown here is derived from an EMBL/GenBank/DDBJ whole genome shotgun (WGS) entry which is preliminary data.</text>
</comment>
<feature type="domain" description="HD" evidence="1">
    <location>
        <begin position="55"/>
        <end position="127"/>
    </location>
</feature>
<dbReference type="CDD" id="cd00077">
    <property type="entry name" value="HDc"/>
    <property type="match status" value="1"/>
</dbReference>
<dbReference type="InterPro" id="IPR006674">
    <property type="entry name" value="HD_domain"/>
</dbReference>
<evidence type="ECO:0000259" key="1">
    <source>
        <dbReference type="Pfam" id="PF01966"/>
    </source>
</evidence>
<dbReference type="SUPFAM" id="SSF109604">
    <property type="entry name" value="HD-domain/PDEase-like"/>
    <property type="match status" value="1"/>
</dbReference>
<dbReference type="InterPro" id="IPR003607">
    <property type="entry name" value="HD/PDEase_dom"/>
</dbReference>
<dbReference type="Gene3D" id="1.10.3210.10">
    <property type="entry name" value="Hypothetical protein af1432"/>
    <property type="match status" value="1"/>
</dbReference>
<accession>A0ABU0YNT4</accession>
<organism evidence="2 3">
    <name type="scientific">Dongia sedimenti</name>
    <dbReference type="NCBI Taxonomy" id="3064282"/>
    <lineage>
        <taxon>Bacteria</taxon>
        <taxon>Pseudomonadati</taxon>
        <taxon>Pseudomonadota</taxon>
        <taxon>Alphaproteobacteria</taxon>
        <taxon>Rhodospirillales</taxon>
        <taxon>Dongiaceae</taxon>
        <taxon>Dongia</taxon>
    </lineage>
</organism>
<keyword evidence="3" id="KW-1185">Reference proteome</keyword>
<name>A0ABU0YNT4_9PROT</name>
<sequence>MDSETIDFINMADGTREEYELLERHYRRFTDGLPERLMAHLQLLSGDLMGYKIDRFQHSLQTATRAQRDGADDETVVAALLHDIGDTISPENHSELGASVLQPYVSAKTHWIIKHHGVFQGYYYFHHLGGDRNARDRFRGHPMFEPCAEFCARWDQNSFDPNYDTMPLVAFEPALRRVFARQPFGEHVGAPVA</sequence>